<sequence length="283" mass="32044">MADDLMDEWQNLSLIEAEDAILDVPTCSVPELESTQWMVVCLLSPRPVNQDAMITTLSNVWKLTKSTHIVPLDDNHCVIKFRSARERESVVDGAPWSFDKHLVLFASFDSNLFPGDYRFEVVSLWVRVYGVPLNCCNRAFAESIGERLETLMAVDDAFLGIGWGQYLRIRIDLVVFRPLLGLSNRTTWGDWLRASPMKRTLAKSCHTWKRSQVVLSPSPIPSMPHQPGKHTEGKVSSSSVMGEASLTTFLKRKAIVPTTNNSGVHKFKSQRRLAIRLHLLIRR</sequence>
<dbReference type="EMBL" id="VEPZ02000902">
    <property type="protein sequence ID" value="KAE8712062.1"/>
    <property type="molecule type" value="Genomic_DNA"/>
</dbReference>
<dbReference type="PANTHER" id="PTHR31286">
    <property type="entry name" value="GLYCINE-RICH CELL WALL STRUCTURAL PROTEIN 1.8-LIKE"/>
    <property type="match status" value="1"/>
</dbReference>
<dbReference type="InterPro" id="IPR040256">
    <property type="entry name" value="At4g02000-like"/>
</dbReference>
<dbReference type="AlphaFoldDB" id="A0A6A3BA45"/>
<dbReference type="Pfam" id="PF14111">
    <property type="entry name" value="DUF4283"/>
    <property type="match status" value="1"/>
</dbReference>
<name>A0A6A3BA45_HIBSY</name>
<feature type="region of interest" description="Disordered" evidence="1">
    <location>
        <begin position="218"/>
        <end position="237"/>
    </location>
</feature>
<evidence type="ECO:0000313" key="3">
    <source>
        <dbReference type="EMBL" id="KAE8712062.1"/>
    </source>
</evidence>
<evidence type="ECO:0000259" key="2">
    <source>
        <dbReference type="Pfam" id="PF14111"/>
    </source>
</evidence>
<dbReference type="InterPro" id="IPR025558">
    <property type="entry name" value="DUF4283"/>
</dbReference>
<dbReference type="Proteomes" id="UP000436088">
    <property type="component" value="Unassembled WGS sequence"/>
</dbReference>
<organism evidence="3 4">
    <name type="scientific">Hibiscus syriacus</name>
    <name type="common">Rose of Sharon</name>
    <dbReference type="NCBI Taxonomy" id="106335"/>
    <lineage>
        <taxon>Eukaryota</taxon>
        <taxon>Viridiplantae</taxon>
        <taxon>Streptophyta</taxon>
        <taxon>Embryophyta</taxon>
        <taxon>Tracheophyta</taxon>
        <taxon>Spermatophyta</taxon>
        <taxon>Magnoliopsida</taxon>
        <taxon>eudicotyledons</taxon>
        <taxon>Gunneridae</taxon>
        <taxon>Pentapetalae</taxon>
        <taxon>rosids</taxon>
        <taxon>malvids</taxon>
        <taxon>Malvales</taxon>
        <taxon>Malvaceae</taxon>
        <taxon>Malvoideae</taxon>
        <taxon>Hibiscus</taxon>
    </lineage>
</organism>
<proteinExistence type="predicted"/>
<protein>
    <recommendedName>
        <fullName evidence="2">DUF4283 domain-containing protein</fullName>
    </recommendedName>
</protein>
<feature type="domain" description="DUF4283" evidence="2">
    <location>
        <begin position="33"/>
        <end position="110"/>
    </location>
</feature>
<comment type="caution">
    <text evidence="3">The sequence shown here is derived from an EMBL/GenBank/DDBJ whole genome shotgun (WGS) entry which is preliminary data.</text>
</comment>
<keyword evidence="4" id="KW-1185">Reference proteome</keyword>
<gene>
    <name evidence="3" type="ORF">F3Y22_tig00110264pilonHSYRG00156</name>
</gene>
<reference evidence="3" key="1">
    <citation type="submission" date="2019-09" db="EMBL/GenBank/DDBJ databases">
        <title>Draft genome information of white flower Hibiscus syriacus.</title>
        <authorList>
            <person name="Kim Y.-M."/>
        </authorList>
    </citation>
    <scope>NUCLEOTIDE SEQUENCE [LARGE SCALE GENOMIC DNA]</scope>
    <source>
        <strain evidence="3">YM2019G1</strain>
    </source>
</reference>
<evidence type="ECO:0000256" key="1">
    <source>
        <dbReference type="SAM" id="MobiDB-lite"/>
    </source>
</evidence>
<accession>A0A6A3BA45</accession>
<dbReference type="PANTHER" id="PTHR31286:SF167">
    <property type="entry name" value="OS09G0268800 PROTEIN"/>
    <property type="match status" value="1"/>
</dbReference>
<evidence type="ECO:0000313" key="4">
    <source>
        <dbReference type="Proteomes" id="UP000436088"/>
    </source>
</evidence>